<sequence length="39" mass="4447">MAMAKSYLQPHQAWYLSSQDLGSYYDSLGDNNFDGEKSK</sequence>
<accession>A0A0J9W9R4</accession>
<dbReference type="Proteomes" id="UP000009097">
    <property type="component" value="Chromosome 14"/>
</dbReference>
<protein>
    <submittedName>
        <fullName evidence="1">Uncharacterized protein</fullName>
    </submittedName>
</protein>
<dbReference type="VEuPathDB" id="FungiDB:FOXG_22533"/>
<evidence type="ECO:0000313" key="2">
    <source>
        <dbReference type="Proteomes" id="UP000009097"/>
    </source>
</evidence>
<organism evidence="1 2">
    <name type="scientific">Fusarium oxysporum f. sp. lycopersici (strain 4287 / CBS 123668 / FGSC 9935 / NRRL 34936)</name>
    <name type="common">Fusarium vascular wilt of tomato</name>
    <dbReference type="NCBI Taxonomy" id="426428"/>
    <lineage>
        <taxon>Eukaryota</taxon>
        <taxon>Fungi</taxon>
        <taxon>Dikarya</taxon>
        <taxon>Ascomycota</taxon>
        <taxon>Pezizomycotina</taxon>
        <taxon>Sordariomycetes</taxon>
        <taxon>Hypocreomycetidae</taxon>
        <taxon>Hypocreales</taxon>
        <taxon>Nectriaceae</taxon>
        <taxon>Fusarium</taxon>
        <taxon>Fusarium oxysporum species complex</taxon>
    </lineage>
</organism>
<dbReference type="RefSeq" id="XP_018257385.1">
    <property type="nucleotide sequence ID" value="XM_018402948.1"/>
</dbReference>
<reference evidence="1 2" key="1">
    <citation type="journal article" date="2010" name="Nature">
        <title>Comparative genomics reveals mobile pathogenicity chromosomes in Fusarium.</title>
        <authorList>
            <person name="Ma L.J."/>
            <person name="van der Does H.C."/>
            <person name="Borkovich K.A."/>
            <person name="Coleman J.J."/>
            <person name="Daboussi M.J."/>
            <person name="Di Pietro A."/>
            <person name="Dufresne M."/>
            <person name="Freitag M."/>
            <person name="Grabherr M."/>
            <person name="Henrissat B."/>
            <person name="Houterman P.M."/>
            <person name="Kang S."/>
            <person name="Shim W.B."/>
            <person name="Woloshuk C."/>
            <person name="Xie X."/>
            <person name="Xu J.R."/>
            <person name="Antoniw J."/>
            <person name="Baker S.E."/>
            <person name="Bluhm B.H."/>
            <person name="Breakspear A."/>
            <person name="Brown D.W."/>
            <person name="Butchko R.A."/>
            <person name="Chapman S."/>
            <person name="Coulson R."/>
            <person name="Coutinho P.M."/>
            <person name="Danchin E.G."/>
            <person name="Diener A."/>
            <person name="Gale L.R."/>
            <person name="Gardiner D.M."/>
            <person name="Goff S."/>
            <person name="Hammond-Kosack K.E."/>
            <person name="Hilburn K."/>
            <person name="Hua-Van A."/>
            <person name="Jonkers W."/>
            <person name="Kazan K."/>
            <person name="Kodira C.D."/>
            <person name="Koehrsen M."/>
            <person name="Kumar L."/>
            <person name="Lee Y.H."/>
            <person name="Li L."/>
            <person name="Manners J.M."/>
            <person name="Miranda-Saavedra D."/>
            <person name="Mukherjee M."/>
            <person name="Park G."/>
            <person name="Park J."/>
            <person name="Park S.Y."/>
            <person name="Proctor R.H."/>
            <person name="Regev A."/>
            <person name="Ruiz-Roldan M.C."/>
            <person name="Sain D."/>
            <person name="Sakthikumar S."/>
            <person name="Sykes S."/>
            <person name="Schwartz D.C."/>
            <person name="Turgeon B.G."/>
            <person name="Wapinski I."/>
            <person name="Yoder O."/>
            <person name="Young S."/>
            <person name="Zeng Q."/>
            <person name="Zhou S."/>
            <person name="Galagan J."/>
            <person name="Cuomo C.A."/>
            <person name="Kistler H.C."/>
            <person name="Rep M."/>
        </authorList>
    </citation>
    <scope>NUCLEOTIDE SEQUENCE [LARGE SCALE GENOMIC DNA]</scope>
    <source>
        <strain evidence="2">4287 / CBS 123668 / FGSC 9935 / NRRL 34936</strain>
    </source>
</reference>
<evidence type="ECO:0000313" key="1">
    <source>
        <dbReference type="EMBL" id="KNB19340.1"/>
    </source>
</evidence>
<name>A0A0J9W9R4_FUSO4</name>
<gene>
    <name evidence="1" type="ORF">FOXG_22533</name>
</gene>
<proteinExistence type="predicted"/>
<dbReference type="EMBL" id="DS231731">
    <property type="protein sequence ID" value="KNB19340.1"/>
    <property type="molecule type" value="Genomic_DNA"/>
</dbReference>
<dbReference type="AlphaFoldDB" id="A0A0J9W9R4"/>
<dbReference type="KEGG" id="fox:FOXG_22533"/>
<dbReference type="GeneID" id="28963239"/>